<reference evidence="2 3" key="1">
    <citation type="journal article" date="2024" name="J Genomics">
        <title>Draft genome sequencing and assembly of Favolaschia claudopus CIRM-BRFM 2984 isolated from oak limbs.</title>
        <authorList>
            <person name="Navarro D."/>
            <person name="Drula E."/>
            <person name="Chaduli D."/>
            <person name="Cazenave R."/>
            <person name="Ahrendt S."/>
            <person name="Wang J."/>
            <person name="Lipzen A."/>
            <person name="Daum C."/>
            <person name="Barry K."/>
            <person name="Grigoriev I.V."/>
            <person name="Favel A."/>
            <person name="Rosso M.N."/>
            <person name="Martin F."/>
        </authorList>
    </citation>
    <scope>NUCLEOTIDE SEQUENCE [LARGE SCALE GENOMIC DNA]</scope>
    <source>
        <strain evidence="2 3">CIRM-BRFM 2984</strain>
    </source>
</reference>
<feature type="region of interest" description="Disordered" evidence="1">
    <location>
        <begin position="173"/>
        <end position="236"/>
    </location>
</feature>
<feature type="compositionally biased region" description="Polar residues" evidence="1">
    <location>
        <begin position="331"/>
        <end position="340"/>
    </location>
</feature>
<organism evidence="2 3">
    <name type="scientific">Favolaschia claudopus</name>
    <dbReference type="NCBI Taxonomy" id="2862362"/>
    <lineage>
        <taxon>Eukaryota</taxon>
        <taxon>Fungi</taxon>
        <taxon>Dikarya</taxon>
        <taxon>Basidiomycota</taxon>
        <taxon>Agaricomycotina</taxon>
        <taxon>Agaricomycetes</taxon>
        <taxon>Agaricomycetidae</taxon>
        <taxon>Agaricales</taxon>
        <taxon>Marasmiineae</taxon>
        <taxon>Mycenaceae</taxon>
        <taxon>Favolaschia</taxon>
    </lineage>
</organism>
<sequence>MSCANKSRAGLPVTFGMRSSALNPSIPDEPLSTFTAVDYIDDSAVESDSGSIVNINSPNEEDLAFINDSSDLSVYSEPENVGFSFPKSTVTMDSDSDLSDPPPDVGVLTSAARKGRKTARASSEEVTVVPTPPKLKTARKRTRKSVIDMNSEDEATSLVGGDSMFSKGSAVKASTLPAPMTTRSTRSGSSTVSDASNAMLSSPAVVSSVSSPVATQAPARPRPQPRKKNNPSQVQVTSFPAVDKTISFGDGNPVPAVDGFAAPEASVQENPGPTINASAVAGGQPPSEQDRYIDGLFGEIMPAIRAIAAKAEVAQQPVPQAPAVVEASAPTTPETPQTFMRQYPDTPKTPVRLARDVKPPPHEGSNMTQDRYPALKSPFESRRSPTAPGSASSNHADQSAVAAFAAKAFPASQPKNDQSPNPGNANEGPSDDVKYGLPIVPLLNFTPDGSSQEVSDDNPAKKTKTLEEQSTWAVNFIPPARCEVYDEDLQDDAIRHLFEHLCPLPGDKALLPTFVTAQEAEDSRSGGRLAFSEWKNNLQQFSVSTLLSAISFVRSGRFINGSRAPPTDVVMRPANSRANPEINAYRVCVGDVGAICVSVGMCTFSSLGRLAPAANNKFKKYIAIVLHNQDWERFESWACVCFNEPVLYCQMSGKAIQLSTRLSTSEEASEAQEARLASQSMFKYVESPKRTVSPKKATSVNTMSNIPMSLGCGDTVPVYDARNADVDFNVDLVNLDSKLPRWRGGEVPVGAFVVAGYSMHSYMGKAQGRQALTLSNNVLWVVICGLPLK</sequence>
<dbReference type="AlphaFoldDB" id="A0AAW0A5W3"/>
<feature type="region of interest" description="Disordered" evidence="1">
    <location>
        <begin position="92"/>
        <end position="144"/>
    </location>
</feature>
<feature type="compositionally biased region" description="Low complexity" evidence="1">
    <location>
        <begin position="181"/>
        <end position="191"/>
    </location>
</feature>
<evidence type="ECO:0000313" key="3">
    <source>
        <dbReference type="Proteomes" id="UP001362999"/>
    </source>
</evidence>
<dbReference type="Proteomes" id="UP001362999">
    <property type="component" value="Unassembled WGS sequence"/>
</dbReference>
<name>A0AAW0A5W3_9AGAR</name>
<feature type="region of interest" description="Disordered" evidence="1">
    <location>
        <begin position="411"/>
        <end position="466"/>
    </location>
</feature>
<gene>
    <name evidence="2" type="ORF">R3P38DRAFT_2796510</name>
</gene>
<evidence type="ECO:0000313" key="2">
    <source>
        <dbReference type="EMBL" id="KAK7001025.1"/>
    </source>
</evidence>
<feature type="compositionally biased region" description="Low complexity" evidence="1">
    <location>
        <begin position="201"/>
        <end position="219"/>
    </location>
</feature>
<comment type="caution">
    <text evidence="2">The sequence shown here is derived from an EMBL/GenBank/DDBJ whole genome shotgun (WGS) entry which is preliminary data.</text>
</comment>
<proteinExistence type="predicted"/>
<accession>A0AAW0A5W3</accession>
<evidence type="ECO:0000256" key="1">
    <source>
        <dbReference type="SAM" id="MobiDB-lite"/>
    </source>
</evidence>
<keyword evidence="3" id="KW-1185">Reference proteome</keyword>
<dbReference type="EMBL" id="JAWWNJ010000085">
    <property type="protein sequence ID" value="KAK7001025.1"/>
    <property type="molecule type" value="Genomic_DNA"/>
</dbReference>
<feature type="region of interest" description="Disordered" evidence="1">
    <location>
        <begin position="322"/>
        <end position="397"/>
    </location>
</feature>
<protein>
    <submittedName>
        <fullName evidence="2">Uncharacterized protein</fullName>
    </submittedName>
</protein>